<dbReference type="PANTHER" id="PTHR46033">
    <property type="entry name" value="PROTEIN MAIN-LIKE 2"/>
    <property type="match status" value="1"/>
</dbReference>
<feature type="domain" description="Aminotransferase-like plant mobile" evidence="1">
    <location>
        <begin position="194"/>
        <end position="268"/>
    </location>
</feature>
<gene>
    <name evidence="2" type="primary">MAIL3_211</name>
    <name evidence="2" type="ORF">CK203_000338</name>
</gene>
<protein>
    <submittedName>
        <fullName evidence="2">Serine/threonine-protein phosphatase 7 long form-like</fullName>
    </submittedName>
</protein>
<dbReference type="InterPro" id="IPR019557">
    <property type="entry name" value="AminoTfrase-like_pln_mobile"/>
</dbReference>
<comment type="caution">
    <text evidence="2">The sequence shown here is derived from an EMBL/GenBank/DDBJ whole genome shotgun (WGS) entry which is preliminary data.</text>
</comment>
<sequence>MYQSWSNTKERLVLISDHHPSIIAAVMKDIRDGLSQMLIIDFAWSFTSNFNIKFKDKTLKDLMCRAAMESKLKKFISHMDTIGRINVEARNCQAEHGASRLASGEEFTPHIDAKIKAKVVKAGSHEWTDNCAFNSMKRLTSGRPKSSRLHNEMDARETRTPQTCGLCKQSGHNRRCVESGFWICVRPYIIQSGFHVFHLVGHVKVDWPLITALVERWYPETHTFHMPVGEMTITLQDVAILFGLCVHGHLVTGSTDIDWHALCVELLGV</sequence>
<evidence type="ECO:0000313" key="3">
    <source>
        <dbReference type="Proteomes" id="UP000288805"/>
    </source>
</evidence>
<dbReference type="PANTHER" id="PTHR46033:SF8">
    <property type="entry name" value="PROTEIN MAINTENANCE OF MERISTEMS-LIKE"/>
    <property type="match status" value="1"/>
</dbReference>
<dbReference type="Proteomes" id="UP000288805">
    <property type="component" value="Unassembled WGS sequence"/>
</dbReference>
<dbReference type="InterPro" id="IPR044824">
    <property type="entry name" value="MAIN-like"/>
</dbReference>
<proteinExistence type="predicted"/>
<organism evidence="2 3">
    <name type="scientific">Vitis vinifera</name>
    <name type="common">Grape</name>
    <dbReference type="NCBI Taxonomy" id="29760"/>
    <lineage>
        <taxon>Eukaryota</taxon>
        <taxon>Viridiplantae</taxon>
        <taxon>Streptophyta</taxon>
        <taxon>Embryophyta</taxon>
        <taxon>Tracheophyta</taxon>
        <taxon>Spermatophyta</taxon>
        <taxon>Magnoliopsida</taxon>
        <taxon>eudicotyledons</taxon>
        <taxon>Gunneridae</taxon>
        <taxon>Pentapetalae</taxon>
        <taxon>rosids</taxon>
        <taxon>Vitales</taxon>
        <taxon>Vitaceae</taxon>
        <taxon>Viteae</taxon>
        <taxon>Vitis</taxon>
    </lineage>
</organism>
<dbReference type="EMBL" id="QGNW01000001">
    <property type="protein sequence ID" value="RVX23790.1"/>
    <property type="molecule type" value="Genomic_DNA"/>
</dbReference>
<accession>A0A438KRF7</accession>
<dbReference type="Pfam" id="PF10536">
    <property type="entry name" value="PMD"/>
    <property type="match status" value="1"/>
</dbReference>
<dbReference type="GO" id="GO:0010073">
    <property type="term" value="P:meristem maintenance"/>
    <property type="evidence" value="ECO:0007669"/>
    <property type="project" value="InterPro"/>
</dbReference>
<reference evidence="2 3" key="1">
    <citation type="journal article" date="2018" name="PLoS Genet.">
        <title>Population sequencing reveals clonal diversity and ancestral inbreeding in the grapevine cultivar Chardonnay.</title>
        <authorList>
            <person name="Roach M.J."/>
            <person name="Johnson D.L."/>
            <person name="Bohlmann J."/>
            <person name="van Vuuren H.J."/>
            <person name="Jones S.J."/>
            <person name="Pretorius I.S."/>
            <person name="Schmidt S.A."/>
            <person name="Borneman A.R."/>
        </authorList>
    </citation>
    <scope>NUCLEOTIDE SEQUENCE [LARGE SCALE GENOMIC DNA]</scope>
    <source>
        <strain evidence="3">cv. Chardonnay</strain>
        <tissue evidence="2">Leaf</tissue>
    </source>
</reference>
<dbReference type="AlphaFoldDB" id="A0A438KRF7"/>
<evidence type="ECO:0000259" key="1">
    <source>
        <dbReference type="Pfam" id="PF10536"/>
    </source>
</evidence>
<name>A0A438KRF7_VITVI</name>
<evidence type="ECO:0000313" key="2">
    <source>
        <dbReference type="EMBL" id="RVX23790.1"/>
    </source>
</evidence>